<dbReference type="AlphaFoldDB" id="A0A9W6U4N8"/>
<sequence length="129" mass="13791">MTDDPAKKHVRAGAAAALACTVIGRNESGAGKGTKLAQAALKVLSTYRYLSSTRSFAAAGCMRQQCLREGKFRACLGEYTVPAASALPSEPQEECTYRYVPSTALTGRMMRGLHGEEGPDPSQDYQVKT</sequence>
<evidence type="ECO:0000313" key="1">
    <source>
        <dbReference type="EMBL" id="GMF25077.1"/>
    </source>
</evidence>
<accession>A0A9W6U4N8</accession>
<gene>
    <name evidence="1" type="ORF">Pfra01_000439600</name>
</gene>
<comment type="caution">
    <text evidence="1">The sequence shown here is derived from an EMBL/GenBank/DDBJ whole genome shotgun (WGS) entry which is preliminary data.</text>
</comment>
<dbReference type="EMBL" id="BSXT01000347">
    <property type="protein sequence ID" value="GMF25077.1"/>
    <property type="molecule type" value="Genomic_DNA"/>
</dbReference>
<evidence type="ECO:0000313" key="2">
    <source>
        <dbReference type="Proteomes" id="UP001165121"/>
    </source>
</evidence>
<organism evidence="1 2">
    <name type="scientific">Phytophthora fragariaefolia</name>
    <dbReference type="NCBI Taxonomy" id="1490495"/>
    <lineage>
        <taxon>Eukaryota</taxon>
        <taxon>Sar</taxon>
        <taxon>Stramenopiles</taxon>
        <taxon>Oomycota</taxon>
        <taxon>Peronosporomycetes</taxon>
        <taxon>Peronosporales</taxon>
        <taxon>Peronosporaceae</taxon>
        <taxon>Phytophthora</taxon>
    </lineage>
</organism>
<keyword evidence="2" id="KW-1185">Reference proteome</keyword>
<protein>
    <submittedName>
        <fullName evidence="1">Unnamed protein product</fullName>
    </submittedName>
</protein>
<name>A0A9W6U4N8_9STRA</name>
<dbReference type="Proteomes" id="UP001165121">
    <property type="component" value="Unassembled WGS sequence"/>
</dbReference>
<proteinExistence type="predicted"/>
<reference evidence="1" key="1">
    <citation type="submission" date="2023-04" db="EMBL/GenBank/DDBJ databases">
        <title>Phytophthora fragariaefolia NBRC 109709.</title>
        <authorList>
            <person name="Ichikawa N."/>
            <person name="Sato H."/>
            <person name="Tonouchi N."/>
        </authorList>
    </citation>
    <scope>NUCLEOTIDE SEQUENCE</scope>
    <source>
        <strain evidence="1">NBRC 109709</strain>
    </source>
</reference>